<sequence>MKLTILIASASTCVLAAPYQPGVTDFAELFQREDPSYNQPSNDLIVGIFALDPEGISYSSDAIIYNKTLKFNLLTMKLAILITTAATYVLAAPHRPERVDFRQFFQEGGPSYYRSGKFMPQTGYLYGDPLHYLADYGSRLLGSSN</sequence>
<feature type="chain" id="PRO_5007294645" evidence="1">
    <location>
        <begin position="17"/>
        <end position="145"/>
    </location>
</feature>
<accession>A0A137P9U2</accession>
<name>A0A137P9U2_CONC2</name>
<reference evidence="2 3" key="1">
    <citation type="journal article" date="2015" name="Genome Biol. Evol.">
        <title>Phylogenomic analyses indicate that early fungi evolved digesting cell walls of algal ancestors of land plants.</title>
        <authorList>
            <person name="Chang Y."/>
            <person name="Wang S."/>
            <person name="Sekimoto S."/>
            <person name="Aerts A.L."/>
            <person name="Choi C."/>
            <person name="Clum A."/>
            <person name="LaButti K.M."/>
            <person name="Lindquist E.A."/>
            <person name="Yee Ngan C."/>
            <person name="Ohm R.A."/>
            <person name="Salamov A.A."/>
            <person name="Grigoriev I.V."/>
            <person name="Spatafora J.W."/>
            <person name="Berbee M.L."/>
        </authorList>
    </citation>
    <scope>NUCLEOTIDE SEQUENCE [LARGE SCALE GENOMIC DNA]</scope>
    <source>
        <strain evidence="2 3">NRRL 28638</strain>
    </source>
</reference>
<evidence type="ECO:0000313" key="3">
    <source>
        <dbReference type="Proteomes" id="UP000070444"/>
    </source>
</evidence>
<evidence type="ECO:0000256" key="1">
    <source>
        <dbReference type="SAM" id="SignalP"/>
    </source>
</evidence>
<dbReference type="Proteomes" id="UP000070444">
    <property type="component" value="Unassembled WGS sequence"/>
</dbReference>
<keyword evidence="1" id="KW-0732">Signal</keyword>
<proteinExistence type="predicted"/>
<gene>
    <name evidence="2" type="ORF">CONCODRAFT_5472</name>
</gene>
<organism evidence="2 3">
    <name type="scientific">Conidiobolus coronatus (strain ATCC 28846 / CBS 209.66 / NRRL 28638)</name>
    <name type="common">Delacroixia coronata</name>
    <dbReference type="NCBI Taxonomy" id="796925"/>
    <lineage>
        <taxon>Eukaryota</taxon>
        <taxon>Fungi</taxon>
        <taxon>Fungi incertae sedis</taxon>
        <taxon>Zoopagomycota</taxon>
        <taxon>Entomophthoromycotina</taxon>
        <taxon>Entomophthoromycetes</taxon>
        <taxon>Entomophthorales</taxon>
        <taxon>Ancylistaceae</taxon>
        <taxon>Conidiobolus</taxon>
    </lineage>
</organism>
<dbReference type="EMBL" id="KQ964467">
    <property type="protein sequence ID" value="KXN71763.1"/>
    <property type="molecule type" value="Genomic_DNA"/>
</dbReference>
<feature type="signal peptide" evidence="1">
    <location>
        <begin position="1"/>
        <end position="16"/>
    </location>
</feature>
<dbReference type="AlphaFoldDB" id="A0A137P9U2"/>
<evidence type="ECO:0000313" key="2">
    <source>
        <dbReference type="EMBL" id="KXN71763.1"/>
    </source>
</evidence>
<protein>
    <submittedName>
        <fullName evidence="2">Uncharacterized protein</fullName>
    </submittedName>
</protein>
<keyword evidence="3" id="KW-1185">Reference proteome</keyword>